<dbReference type="EMBL" id="FNJI01000013">
    <property type="protein sequence ID" value="SDP23045.1"/>
    <property type="molecule type" value="Genomic_DNA"/>
</dbReference>
<evidence type="ECO:0000313" key="1">
    <source>
        <dbReference type="EMBL" id="SDP23045.1"/>
    </source>
</evidence>
<dbReference type="OrthoDB" id="5587990at2"/>
<evidence type="ECO:0008006" key="3">
    <source>
        <dbReference type="Google" id="ProtNLM"/>
    </source>
</evidence>
<proteinExistence type="predicted"/>
<evidence type="ECO:0000313" key="2">
    <source>
        <dbReference type="Proteomes" id="UP000199073"/>
    </source>
</evidence>
<dbReference type="AlphaFoldDB" id="A0A1H0R117"/>
<name>A0A1H0R117_9BACT</name>
<dbReference type="Proteomes" id="UP000199073">
    <property type="component" value="Unassembled WGS sequence"/>
</dbReference>
<dbReference type="RefSeq" id="WP_092222662.1">
    <property type="nucleotide sequence ID" value="NZ_FNJI01000013.1"/>
</dbReference>
<organism evidence="1 2">
    <name type="scientific">Desulforhopalus singaporensis</name>
    <dbReference type="NCBI Taxonomy" id="91360"/>
    <lineage>
        <taxon>Bacteria</taxon>
        <taxon>Pseudomonadati</taxon>
        <taxon>Thermodesulfobacteriota</taxon>
        <taxon>Desulfobulbia</taxon>
        <taxon>Desulfobulbales</taxon>
        <taxon>Desulfocapsaceae</taxon>
        <taxon>Desulforhopalus</taxon>
    </lineage>
</organism>
<protein>
    <recommendedName>
        <fullName evidence="3">DUF4258 domain-containing protein</fullName>
    </recommendedName>
</protein>
<reference evidence="1 2" key="1">
    <citation type="submission" date="2016-10" db="EMBL/GenBank/DDBJ databases">
        <authorList>
            <person name="de Groot N.N."/>
        </authorList>
    </citation>
    <scope>NUCLEOTIDE SEQUENCE [LARGE SCALE GENOMIC DNA]</scope>
    <source>
        <strain evidence="1 2">DSM 12130</strain>
    </source>
</reference>
<sequence length="83" mass="9357">MKMTKHATERSQQRSLPLEALEVVMRHGRVSYASGGVEKLFFGNKECADAITELKKVIKTLERAKGGTIILNNENIITVYKQH</sequence>
<gene>
    <name evidence="1" type="ORF">SAMN05660330_02162</name>
</gene>
<accession>A0A1H0R117</accession>
<keyword evidence="2" id="KW-1185">Reference proteome</keyword>
<dbReference type="STRING" id="91360.SAMN05660330_02162"/>